<proteinExistence type="predicted"/>
<reference evidence="1 2" key="1">
    <citation type="submission" date="2023-04" db="EMBL/GenBank/DDBJ databases">
        <title>Genome Encyclopedia of Bacteria and Archaea VI: Functional Genomics of Type Strains.</title>
        <authorList>
            <person name="Whitman W."/>
        </authorList>
    </citation>
    <scope>NUCLEOTIDE SEQUENCE [LARGE SCALE GENOMIC DNA]</scope>
    <source>
        <strain evidence="1 2">SG_E_30_P1</strain>
    </source>
</reference>
<dbReference type="SUPFAM" id="SSF53448">
    <property type="entry name" value="Nucleotide-diphospho-sugar transferases"/>
    <property type="match status" value="1"/>
</dbReference>
<gene>
    <name evidence="1" type="ORF">M2152_001904</name>
</gene>
<dbReference type="EMBL" id="JARXVQ010000001">
    <property type="protein sequence ID" value="MDH6181722.1"/>
    <property type="molecule type" value="Genomic_DNA"/>
</dbReference>
<name>A0ABT6KRK1_9MICO</name>
<accession>A0ABT6KRK1</accession>
<dbReference type="Proteomes" id="UP001160142">
    <property type="component" value="Unassembled WGS sequence"/>
</dbReference>
<sequence length="274" mass="31337">MEPMAPPENADALAFDKARSDYLAGDFAPTLSLGTPKRRRVAVIMCLWNRPQRMGEVLAMLAGQVLSGGIDLYLWNNCPEDHEIYEKAIRDHGLRGALRSVQLVKSDVNLGSIARFYIARKLAAEGMAGPIIILDDDENVKRTFVRQALWRYNPKEITAWWAFQVNGAYWDKTPAERGDRVDHIGPGGMICDSRIFLDDRFFTELPDKYWFLDDLWLTYWAHDKGIPLRKLDVTIDFVLKEKNQWYSLVDLKEEFYTELYGQAAGEHTVAGESS</sequence>
<organism evidence="1 2">
    <name type="scientific">Antiquaquibacter oligotrophicus</name>
    <dbReference type="NCBI Taxonomy" id="2880260"/>
    <lineage>
        <taxon>Bacteria</taxon>
        <taxon>Bacillati</taxon>
        <taxon>Actinomycetota</taxon>
        <taxon>Actinomycetes</taxon>
        <taxon>Micrococcales</taxon>
        <taxon>Microbacteriaceae</taxon>
        <taxon>Antiquaquibacter</taxon>
    </lineage>
</organism>
<comment type="caution">
    <text evidence="1">The sequence shown here is derived from an EMBL/GenBank/DDBJ whole genome shotgun (WGS) entry which is preliminary data.</text>
</comment>
<evidence type="ECO:0000313" key="1">
    <source>
        <dbReference type="EMBL" id="MDH6181722.1"/>
    </source>
</evidence>
<keyword evidence="2" id="KW-1185">Reference proteome</keyword>
<evidence type="ECO:0000313" key="2">
    <source>
        <dbReference type="Proteomes" id="UP001160142"/>
    </source>
</evidence>
<evidence type="ECO:0008006" key="3">
    <source>
        <dbReference type="Google" id="ProtNLM"/>
    </source>
</evidence>
<protein>
    <recommendedName>
        <fullName evidence="3">Glycosyl transferase family 2</fullName>
    </recommendedName>
</protein>
<dbReference type="InterPro" id="IPR029044">
    <property type="entry name" value="Nucleotide-diphossugar_trans"/>
</dbReference>